<feature type="region of interest" description="Disordered" evidence="1">
    <location>
        <begin position="1"/>
        <end position="78"/>
    </location>
</feature>
<dbReference type="EMBL" id="JAUHHV010000004">
    <property type="protein sequence ID" value="KAK1427930.1"/>
    <property type="molecule type" value="Genomic_DNA"/>
</dbReference>
<feature type="compositionally biased region" description="Polar residues" evidence="1">
    <location>
        <begin position="54"/>
        <end position="65"/>
    </location>
</feature>
<accession>A0AAD8KY86</accession>
<organism evidence="2 3">
    <name type="scientific">Tagetes erecta</name>
    <name type="common">African marigold</name>
    <dbReference type="NCBI Taxonomy" id="13708"/>
    <lineage>
        <taxon>Eukaryota</taxon>
        <taxon>Viridiplantae</taxon>
        <taxon>Streptophyta</taxon>
        <taxon>Embryophyta</taxon>
        <taxon>Tracheophyta</taxon>
        <taxon>Spermatophyta</taxon>
        <taxon>Magnoliopsida</taxon>
        <taxon>eudicotyledons</taxon>
        <taxon>Gunneridae</taxon>
        <taxon>Pentapetalae</taxon>
        <taxon>asterids</taxon>
        <taxon>campanulids</taxon>
        <taxon>Asterales</taxon>
        <taxon>Asteraceae</taxon>
        <taxon>Asteroideae</taxon>
        <taxon>Heliantheae alliance</taxon>
        <taxon>Tageteae</taxon>
        <taxon>Tagetes</taxon>
    </lineage>
</organism>
<dbReference type="AlphaFoldDB" id="A0AAD8KY86"/>
<dbReference type="InterPro" id="IPR004252">
    <property type="entry name" value="Probable_transposase_24"/>
</dbReference>
<proteinExistence type="predicted"/>
<dbReference type="Proteomes" id="UP001229421">
    <property type="component" value="Unassembled WGS sequence"/>
</dbReference>
<evidence type="ECO:0000256" key="1">
    <source>
        <dbReference type="SAM" id="MobiDB-lite"/>
    </source>
</evidence>
<evidence type="ECO:0000313" key="3">
    <source>
        <dbReference type="Proteomes" id="UP001229421"/>
    </source>
</evidence>
<evidence type="ECO:0008006" key="4">
    <source>
        <dbReference type="Google" id="ProtNLM"/>
    </source>
</evidence>
<comment type="caution">
    <text evidence="2">The sequence shown here is derived from an EMBL/GenBank/DDBJ whole genome shotgun (WGS) entry which is preliminary data.</text>
</comment>
<dbReference type="Pfam" id="PF03004">
    <property type="entry name" value="Transposase_24"/>
    <property type="match status" value="1"/>
</dbReference>
<evidence type="ECO:0000313" key="2">
    <source>
        <dbReference type="EMBL" id="KAK1427930.1"/>
    </source>
</evidence>
<sequence length="414" mass="47333">MVFTRTRSEGDSGVPTNGTVAEGSAFSIMPRTTRRRKHNSTDTGSTEQHDVEQPPSTEQHATNQHVDPPNRRGPNVNQSATRAMKNFPDGYKFPLTMDKDAKSFVGDSATYFSTECGIVVRNACPMIHEKWDLVPETVKTIMYEKLEEKFELLRNDKVFMEYVDTRLHAQWKRTRGVLKQHWQKNEGETNPQLARKKMKPDCRSEEDWNNLCTYWELEKTQNYSNKMKANRAKQINVSRGGSRSIANHAFKMINPETQMPPSPLTLYHKLHFSTEKQDWPNEHSRLEYDNIVQHIQAAMDKLNSEGTTITTAMEHKLEKEAIKSVCGKQKTIQSGCEVGVGPVFRKKDIWKKSAVESSQRDSSESNKGLRNHVTTLTNFIISKFPEYKNTIPTMNESSEGHDLDDPFSDSDNTA</sequence>
<name>A0AAD8KY86_TARER</name>
<dbReference type="PANTHER" id="PTHR33499:SF38">
    <property type="match status" value="1"/>
</dbReference>
<dbReference type="PANTHER" id="PTHR33499">
    <property type="entry name" value="OS12G0282400 PROTEIN-RELATED"/>
    <property type="match status" value="1"/>
</dbReference>
<feature type="compositionally biased region" description="Basic and acidic residues" evidence="1">
    <location>
        <begin position="1"/>
        <end position="10"/>
    </location>
</feature>
<gene>
    <name evidence="2" type="ORF">QVD17_16682</name>
</gene>
<protein>
    <recommendedName>
        <fullName evidence="4">Transposase, Ptta/En/Spm, plant</fullName>
    </recommendedName>
</protein>
<feature type="region of interest" description="Disordered" evidence="1">
    <location>
        <begin position="391"/>
        <end position="414"/>
    </location>
</feature>
<reference evidence="2" key="1">
    <citation type="journal article" date="2023" name="bioRxiv">
        <title>Improved chromosome-level genome assembly for marigold (Tagetes erecta).</title>
        <authorList>
            <person name="Jiang F."/>
            <person name="Yuan L."/>
            <person name="Wang S."/>
            <person name="Wang H."/>
            <person name="Xu D."/>
            <person name="Wang A."/>
            <person name="Fan W."/>
        </authorList>
    </citation>
    <scope>NUCLEOTIDE SEQUENCE</scope>
    <source>
        <strain evidence="2">WSJ</strain>
        <tissue evidence="2">Leaf</tissue>
    </source>
</reference>
<keyword evidence="3" id="KW-1185">Reference proteome</keyword>